<evidence type="ECO:0000313" key="8">
    <source>
        <dbReference type="Proteomes" id="UP000223709"/>
    </source>
</evidence>
<feature type="transmembrane region" description="Helical" evidence="5">
    <location>
        <begin position="88"/>
        <end position="107"/>
    </location>
</feature>
<feature type="transmembrane region" description="Helical" evidence="5">
    <location>
        <begin position="119"/>
        <end position="144"/>
    </location>
</feature>
<dbReference type="EMBL" id="CP023819">
    <property type="protein sequence ID" value="ATL91139.1"/>
    <property type="molecule type" value="Genomic_DNA"/>
</dbReference>
<keyword evidence="3 5" id="KW-1133">Transmembrane helix</keyword>
<evidence type="ECO:0000256" key="2">
    <source>
        <dbReference type="ARBA" id="ARBA00022692"/>
    </source>
</evidence>
<dbReference type="Proteomes" id="UP000223709">
    <property type="component" value="Chromosome"/>
</dbReference>
<dbReference type="GO" id="GO:0016020">
    <property type="term" value="C:membrane"/>
    <property type="evidence" value="ECO:0007669"/>
    <property type="project" value="UniProtKB-SubCell"/>
</dbReference>
<reference evidence="7 8" key="1">
    <citation type="submission" date="2017-10" db="EMBL/GenBank/DDBJ databases">
        <title>Complete Genome Sequence of Faecalibacterium prausnitzii isolated from the gut of healthy adult Indian.</title>
        <authorList>
            <person name="Bag S."/>
            <person name="Ghosh T.S."/>
            <person name="Das B."/>
        </authorList>
    </citation>
    <scope>NUCLEOTIDE SEQUENCE [LARGE SCALE GENOMIC DNA]</scope>
    <source>
        <strain evidence="7 8">Indica</strain>
    </source>
</reference>
<feature type="domain" description="Peptidase S54 rhomboid" evidence="6">
    <location>
        <begin position="49"/>
        <end position="180"/>
    </location>
</feature>
<dbReference type="GO" id="GO:0006508">
    <property type="term" value="P:proteolysis"/>
    <property type="evidence" value="ECO:0007669"/>
    <property type="project" value="UniProtKB-KW"/>
</dbReference>
<sequence>MQLQYNSPVILTFFLLSLGALFLGQWTGGWTTKHLFCVYRGSLKDPLFYIRLFGHVLGHASWDHFLNNMLLLLVIGPPMEEKYGSGPLLKGILLTALISGVLQCVLFPHTALLGASGIVFMLIMLASLSGFSGGIPVTMLLVAALYLGQQVYDIIFAHDNVANFMHIVGGVCGTAFGYVYAMLPRKRRRPAARKKR</sequence>
<evidence type="ECO:0000256" key="4">
    <source>
        <dbReference type="ARBA" id="ARBA00023136"/>
    </source>
</evidence>
<keyword evidence="7" id="KW-0378">Hydrolase</keyword>
<accession>A0A291TDF2</accession>
<evidence type="ECO:0000313" key="7">
    <source>
        <dbReference type="EMBL" id="ATL91139.1"/>
    </source>
</evidence>
<dbReference type="KEGG" id="fpra:CG447_13995"/>
<feature type="transmembrane region" description="Helical" evidence="5">
    <location>
        <begin position="7"/>
        <end position="26"/>
    </location>
</feature>
<dbReference type="GeneID" id="90660668"/>
<dbReference type="RefSeq" id="WP_005930504.1">
    <property type="nucleotide sequence ID" value="NZ_CABVEJ010000001.1"/>
</dbReference>
<dbReference type="SUPFAM" id="SSF144091">
    <property type="entry name" value="Rhomboid-like"/>
    <property type="match status" value="1"/>
</dbReference>
<proteinExistence type="predicted"/>
<keyword evidence="4 5" id="KW-0472">Membrane</keyword>
<feature type="transmembrane region" description="Helical" evidence="5">
    <location>
        <begin position="164"/>
        <end position="183"/>
    </location>
</feature>
<evidence type="ECO:0000259" key="6">
    <source>
        <dbReference type="Pfam" id="PF01694"/>
    </source>
</evidence>
<dbReference type="PANTHER" id="PTHR43066">
    <property type="entry name" value="RHOMBOID-RELATED PROTEIN"/>
    <property type="match status" value="1"/>
</dbReference>
<evidence type="ECO:0000256" key="1">
    <source>
        <dbReference type="ARBA" id="ARBA00004141"/>
    </source>
</evidence>
<protein>
    <submittedName>
        <fullName evidence="7">Rhomboid family intramembrane serine protease</fullName>
    </submittedName>
</protein>
<keyword evidence="7" id="KW-0645">Protease</keyword>
<dbReference type="AlphaFoldDB" id="A0A291TDF2"/>
<keyword evidence="2 5" id="KW-0812">Transmembrane</keyword>
<dbReference type="InterPro" id="IPR022764">
    <property type="entry name" value="Peptidase_S54_rhomboid_dom"/>
</dbReference>
<comment type="subcellular location">
    <subcellularLocation>
        <location evidence="1">Membrane</location>
        <topology evidence="1">Multi-pass membrane protein</topology>
    </subcellularLocation>
</comment>
<dbReference type="PANTHER" id="PTHR43066:SF5">
    <property type="entry name" value="RHOMBOID-LIKE PROTEIN 11, CHLOROPLASTIC-RELATED"/>
    <property type="match status" value="1"/>
</dbReference>
<gene>
    <name evidence="7" type="ORF">CRH10_12995</name>
</gene>
<dbReference type="InterPro" id="IPR035952">
    <property type="entry name" value="Rhomboid-like_sf"/>
</dbReference>
<dbReference type="Pfam" id="PF01694">
    <property type="entry name" value="Rhomboid"/>
    <property type="match status" value="1"/>
</dbReference>
<dbReference type="Gene3D" id="1.20.1540.10">
    <property type="entry name" value="Rhomboid-like"/>
    <property type="match status" value="1"/>
</dbReference>
<name>A0A291TDF2_9FIRM</name>
<evidence type="ECO:0000256" key="5">
    <source>
        <dbReference type="SAM" id="Phobius"/>
    </source>
</evidence>
<evidence type="ECO:0000256" key="3">
    <source>
        <dbReference type="ARBA" id="ARBA00022989"/>
    </source>
</evidence>
<dbReference type="GO" id="GO:0004252">
    <property type="term" value="F:serine-type endopeptidase activity"/>
    <property type="evidence" value="ECO:0007669"/>
    <property type="project" value="InterPro"/>
</dbReference>
<organism evidence="7 8">
    <name type="scientific">Faecalibacterium prausnitzii</name>
    <dbReference type="NCBI Taxonomy" id="853"/>
    <lineage>
        <taxon>Bacteria</taxon>
        <taxon>Bacillati</taxon>
        <taxon>Bacillota</taxon>
        <taxon>Clostridia</taxon>
        <taxon>Eubacteriales</taxon>
        <taxon>Oscillospiraceae</taxon>
        <taxon>Faecalibacterium</taxon>
    </lineage>
</organism>